<keyword evidence="1" id="KW-1133">Transmembrane helix</keyword>
<dbReference type="OrthoDB" id="8558695at2"/>
<feature type="signal peptide" evidence="2">
    <location>
        <begin position="1"/>
        <end position="21"/>
    </location>
</feature>
<keyword evidence="1" id="KW-0812">Transmembrane</keyword>
<evidence type="ECO:0000313" key="3">
    <source>
        <dbReference type="EMBL" id="SEC31384.1"/>
    </source>
</evidence>
<keyword evidence="1" id="KW-0472">Membrane</keyword>
<proteinExistence type="predicted"/>
<gene>
    <name evidence="3" type="ORF">SAMN05444171_1119</name>
</gene>
<dbReference type="AlphaFoldDB" id="A0A1H4RHZ9"/>
<dbReference type="RefSeq" id="WP_143039609.1">
    <property type="nucleotide sequence ID" value="NZ_FNTI01000001.1"/>
</dbReference>
<evidence type="ECO:0000256" key="2">
    <source>
        <dbReference type="SAM" id="SignalP"/>
    </source>
</evidence>
<accession>A0A1H4RHZ9</accession>
<protein>
    <submittedName>
        <fullName evidence="3">PEP-CTERM protein-sorting domain-containing protein</fullName>
    </submittedName>
</protein>
<sequence length="223" mass="23257">MRSVFPVAALFAALIVSPVSAAVITPTALGIHVGEGSPGFTQGVGDVSTFTFNGVTYTNLGPADGVQIKTQPNDGNGAVPFNTNPAGEYMSVLAIGTLQMTFAATNTFGFYWGSIDPSNQIQFYSGSTLLDTLTGSNVALLASLAATGNQGDYNANRYVQFADATGTFDKVVLTSGQNSFEFTNVNGVPEASTWAMMILGFLGLGFFGYRKSSKSSGSAFRMV</sequence>
<organism evidence="3 4">
    <name type="scientific">Bradyrhizobium lablabi</name>
    <dbReference type="NCBI Taxonomy" id="722472"/>
    <lineage>
        <taxon>Bacteria</taxon>
        <taxon>Pseudomonadati</taxon>
        <taxon>Pseudomonadota</taxon>
        <taxon>Alphaproteobacteria</taxon>
        <taxon>Hyphomicrobiales</taxon>
        <taxon>Nitrobacteraceae</taxon>
        <taxon>Bradyrhizobium</taxon>
    </lineage>
</organism>
<name>A0A1H4RHZ9_9BRAD</name>
<dbReference type="Proteomes" id="UP000183208">
    <property type="component" value="Unassembled WGS sequence"/>
</dbReference>
<reference evidence="3 4" key="1">
    <citation type="submission" date="2016-10" db="EMBL/GenBank/DDBJ databases">
        <authorList>
            <person name="de Groot N.N."/>
        </authorList>
    </citation>
    <scope>NUCLEOTIDE SEQUENCE [LARGE SCALE GENOMIC DNA]</scope>
    <source>
        <strain evidence="3 4">GAS522</strain>
    </source>
</reference>
<feature type="transmembrane region" description="Helical" evidence="1">
    <location>
        <begin position="191"/>
        <end position="209"/>
    </location>
</feature>
<evidence type="ECO:0000256" key="1">
    <source>
        <dbReference type="SAM" id="Phobius"/>
    </source>
</evidence>
<feature type="chain" id="PRO_5010332768" evidence="2">
    <location>
        <begin position="22"/>
        <end position="223"/>
    </location>
</feature>
<dbReference type="EMBL" id="FNTI01000001">
    <property type="protein sequence ID" value="SEC31384.1"/>
    <property type="molecule type" value="Genomic_DNA"/>
</dbReference>
<keyword evidence="2" id="KW-0732">Signal</keyword>
<evidence type="ECO:0000313" key="4">
    <source>
        <dbReference type="Proteomes" id="UP000183208"/>
    </source>
</evidence>